<keyword evidence="4 7" id="KW-0812">Transmembrane</keyword>
<proteinExistence type="inferred from homology"/>
<feature type="domain" description="ABC transmembrane type-1" evidence="8">
    <location>
        <begin position="91"/>
        <end position="270"/>
    </location>
</feature>
<dbReference type="Gene3D" id="1.10.3720.10">
    <property type="entry name" value="MetI-like"/>
    <property type="match status" value="1"/>
</dbReference>
<evidence type="ECO:0000256" key="7">
    <source>
        <dbReference type="RuleBase" id="RU363032"/>
    </source>
</evidence>
<feature type="transmembrane region" description="Helical" evidence="7">
    <location>
        <begin position="249"/>
        <end position="269"/>
    </location>
</feature>
<evidence type="ECO:0000256" key="2">
    <source>
        <dbReference type="ARBA" id="ARBA00022448"/>
    </source>
</evidence>
<evidence type="ECO:0000256" key="5">
    <source>
        <dbReference type="ARBA" id="ARBA00022989"/>
    </source>
</evidence>
<evidence type="ECO:0000313" key="10">
    <source>
        <dbReference type="Proteomes" id="UP001597079"/>
    </source>
</evidence>
<comment type="subcellular location">
    <subcellularLocation>
        <location evidence="7">Cell membrane</location>
        <topology evidence="7">Multi-pass membrane protein</topology>
    </subcellularLocation>
    <subcellularLocation>
        <location evidence="1">Membrane</location>
        <topology evidence="1">Multi-pass membrane protein</topology>
    </subcellularLocation>
</comment>
<reference evidence="10" key="1">
    <citation type="journal article" date="2019" name="Int. J. Syst. Evol. Microbiol.">
        <title>The Global Catalogue of Microorganisms (GCM) 10K type strain sequencing project: providing services to taxonomists for standard genome sequencing and annotation.</title>
        <authorList>
            <consortium name="The Broad Institute Genomics Platform"/>
            <consortium name="The Broad Institute Genome Sequencing Center for Infectious Disease"/>
            <person name="Wu L."/>
            <person name="Ma J."/>
        </authorList>
    </citation>
    <scope>NUCLEOTIDE SEQUENCE [LARGE SCALE GENOMIC DNA]</scope>
    <source>
        <strain evidence="10">CGMCC 1.12286</strain>
    </source>
</reference>
<evidence type="ECO:0000256" key="3">
    <source>
        <dbReference type="ARBA" id="ARBA00022475"/>
    </source>
</evidence>
<dbReference type="SUPFAM" id="SSF161098">
    <property type="entry name" value="MetI-like"/>
    <property type="match status" value="1"/>
</dbReference>
<keyword evidence="6 7" id="KW-0472">Membrane</keyword>
<evidence type="ECO:0000256" key="4">
    <source>
        <dbReference type="ARBA" id="ARBA00022692"/>
    </source>
</evidence>
<dbReference type="InterPro" id="IPR035906">
    <property type="entry name" value="MetI-like_sf"/>
</dbReference>
<feature type="transmembrane region" description="Helical" evidence="7">
    <location>
        <begin position="95"/>
        <end position="118"/>
    </location>
</feature>
<feature type="transmembrane region" description="Helical" evidence="7">
    <location>
        <begin position="46"/>
        <end position="65"/>
    </location>
</feature>
<evidence type="ECO:0000256" key="1">
    <source>
        <dbReference type="ARBA" id="ARBA00004141"/>
    </source>
</evidence>
<keyword evidence="10" id="KW-1185">Reference proteome</keyword>
<dbReference type="CDD" id="cd06261">
    <property type="entry name" value="TM_PBP2"/>
    <property type="match status" value="1"/>
</dbReference>
<keyword evidence="5 7" id="KW-1133">Transmembrane helix</keyword>
<evidence type="ECO:0000256" key="6">
    <source>
        <dbReference type="ARBA" id="ARBA00023136"/>
    </source>
</evidence>
<name>A0ABW4JIZ0_9BACL</name>
<dbReference type="RefSeq" id="WP_377943047.1">
    <property type="nucleotide sequence ID" value="NZ_JBHUCX010000027.1"/>
</dbReference>
<dbReference type="PANTHER" id="PTHR47737">
    <property type="entry name" value="GLYCINE BETAINE/PROLINE BETAINE TRANSPORT SYSTEM PERMEASE PROTEIN PROW"/>
    <property type="match status" value="1"/>
</dbReference>
<dbReference type="PROSITE" id="PS50928">
    <property type="entry name" value="ABC_TM1"/>
    <property type="match status" value="1"/>
</dbReference>
<dbReference type="Proteomes" id="UP001597079">
    <property type="component" value="Unassembled WGS sequence"/>
</dbReference>
<dbReference type="PANTHER" id="PTHR47737:SF1">
    <property type="entry name" value="GLYCINE BETAINE_PROLINE BETAINE TRANSPORT SYSTEM PERMEASE PROTEIN PROW"/>
    <property type="match status" value="1"/>
</dbReference>
<dbReference type="Pfam" id="PF00528">
    <property type="entry name" value="BPD_transp_1"/>
    <property type="match status" value="1"/>
</dbReference>
<evidence type="ECO:0000259" key="8">
    <source>
        <dbReference type="PROSITE" id="PS50928"/>
    </source>
</evidence>
<feature type="transmembrane region" description="Helical" evidence="7">
    <location>
        <begin position="138"/>
        <end position="164"/>
    </location>
</feature>
<dbReference type="InterPro" id="IPR000515">
    <property type="entry name" value="MetI-like"/>
</dbReference>
<evidence type="ECO:0000313" key="9">
    <source>
        <dbReference type="EMBL" id="MFD1675175.1"/>
    </source>
</evidence>
<keyword evidence="3" id="KW-1003">Cell membrane</keyword>
<keyword evidence="2 7" id="KW-0813">Transport</keyword>
<organism evidence="9 10">
    <name type="scientific">Alicyclobacillus fodiniaquatilis</name>
    <dbReference type="NCBI Taxonomy" id="1661150"/>
    <lineage>
        <taxon>Bacteria</taxon>
        <taxon>Bacillati</taxon>
        <taxon>Bacillota</taxon>
        <taxon>Bacilli</taxon>
        <taxon>Bacillales</taxon>
        <taxon>Alicyclobacillaceae</taxon>
        <taxon>Alicyclobacillus</taxon>
    </lineage>
</organism>
<gene>
    <name evidence="9" type="ORF">ACFSB2_10770</name>
</gene>
<sequence length="282" mass="30993">MNFPLPKLPLENWINAIVNWLEKEIGPFLSAISDFVKMIVNDVIKFLDWIPPWLLIIIFAALAYRAGKWKLTLGTIIGFLLIWDLQLWNDMIITLVLVILSALIAVIIGLPLGIWSARSASAYRVISPILDLMQTMPSFVYLVPVLIFFNIGLVPAIFATLIFAMPPTIRLTRLGILHVPEELVEAARAFGTTDSQLLWKVQIPLAMANIKAGINQTIMLSLSMVVIASMIGAGGLGSDVMSALQTINVGQGFEAGISIVILAMVLDRISQKFGVGKRKVTE</sequence>
<comment type="similarity">
    <text evidence="7">Belongs to the binding-protein-dependent transport system permease family.</text>
</comment>
<comment type="caution">
    <text evidence="9">The sequence shown here is derived from an EMBL/GenBank/DDBJ whole genome shotgun (WGS) entry which is preliminary data.</text>
</comment>
<accession>A0ABW4JIZ0</accession>
<feature type="transmembrane region" description="Helical" evidence="7">
    <location>
        <begin position="217"/>
        <end position="237"/>
    </location>
</feature>
<dbReference type="EMBL" id="JBHUCX010000027">
    <property type="protein sequence ID" value="MFD1675175.1"/>
    <property type="molecule type" value="Genomic_DNA"/>
</dbReference>
<protein>
    <submittedName>
        <fullName evidence="9">ABC transporter permease</fullName>
    </submittedName>
</protein>